<name>A0A0M3TBS6_9ACTN</name>
<dbReference type="KEGG" id="cbq:AL705_05525"/>
<dbReference type="SMART" id="SM00450">
    <property type="entry name" value="RHOD"/>
    <property type="match status" value="2"/>
</dbReference>
<dbReference type="Pfam" id="PF00581">
    <property type="entry name" value="Rhodanese"/>
    <property type="match status" value="2"/>
</dbReference>
<dbReference type="PROSITE" id="PS50206">
    <property type="entry name" value="RHODANESE_3"/>
    <property type="match status" value="2"/>
</dbReference>
<proteinExistence type="predicted"/>
<reference evidence="4 5" key="1">
    <citation type="journal article" date="2015" name="Genome Announc.">
        <title>Complete Genome Sequences for Two Strains of a Novel Fastidious, Partially Acid-Fast, Gram-Positive Corynebacterineae Bacterium, Derived from Human Clinical Samples.</title>
        <authorList>
            <person name="Nicholson A.C."/>
            <person name="Bell M."/>
            <person name="Humrighouse B.W."/>
            <person name="McQuiston J.R."/>
        </authorList>
    </citation>
    <scope>NUCLEOTIDE SEQUENCE [LARGE SCALE GENOMIC DNA]</scope>
    <source>
        <strain evidence="4 5">X1698</strain>
    </source>
</reference>
<evidence type="ECO:0000256" key="1">
    <source>
        <dbReference type="ARBA" id="ARBA00022679"/>
    </source>
</evidence>
<dbReference type="Proteomes" id="UP000068137">
    <property type="component" value="Chromosome"/>
</dbReference>
<dbReference type="PANTHER" id="PTHR11364">
    <property type="entry name" value="THIOSULFATE SULFERTANSFERASE"/>
    <property type="match status" value="1"/>
</dbReference>
<evidence type="ECO:0000259" key="3">
    <source>
        <dbReference type="PROSITE" id="PS50206"/>
    </source>
</evidence>
<dbReference type="InterPro" id="IPR001763">
    <property type="entry name" value="Rhodanese-like_dom"/>
</dbReference>
<dbReference type="STRING" id="1528099.AL705_05525"/>
<evidence type="ECO:0000313" key="4">
    <source>
        <dbReference type="EMBL" id="ALE19144.1"/>
    </source>
</evidence>
<dbReference type="InterPro" id="IPR045078">
    <property type="entry name" value="TST/MPST-like"/>
</dbReference>
<evidence type="ECO:0000256" key="2">
    <source>
        <dbReference type="ARBA" id="ARBA00022737"/>
    </source>
</evidence>
<dbReference type="OrthoDB" id="9770030at2"/>
<dbReference type="CDD" id="cd01449">
    <property type="entry name" value="TST_Repeat_2"/>
    <property type="match status" value="1"/>
</dbReference>
<keyword evidence="1" id="KW-0808">Transferase</keyword>
<dbReference type="EMBL" id="CP012390">
    <property type="protein sequence ID" value="ALE19144.1"/>
    <property type="molecule type" value="Genomic_DNA"/>
</dbReference>
<keyword evidence="2" id="KW-0677">Repeat</keyword>
<dbReference type="GO" id="GO:0004792">
    <property type="term" value="F:thiosulfate-cyanide sulfurtransferase activity"/>
    <property type="evidence" value="ECO:0007669"/>
    <property type="project" value="TreeGrafter"/>
</dbReference>
<dbReference type="AlphaFoldDB" id="A0A0M3TBS6"/>
<feature type="domain" description="Rhodanese" evidence="3">
    <location>
        <begin position="169"/>
        <end position="273"/>
    </location>
</feature>
<gene>
    <name evidence="4" type="ORF">AL705_05525</name>
</gene>
<dbReference type="Gene3D" id="3.40.250.10">
    <property type="entry name" value="Rhodanese-like domain"/>
    <property type="match status" value="2"/>
</dbReference>
<dbReference type="SUPFAM" id="SSF52821">
    <property type="entry name" value="Rhodanese/Cell cycle control phosphatase"/>
    <property type="match status" value="2"/>
</dbReference>
<dbReference type="PANTHER" id="PTHR11364:SF27">
    <property type="entry name" value="SULFURTRANSFERASE"/>
    <property type="match status" value="1"/>
</dbReference>
<dbReference type="InterPro" id="IPR036873">
    <property type="entry name" value="Rhodanese-like_dom_sf"/>
</dbReference>
<protein>
    <recommendedName>
        <fullName evidence="3">Rhodanese domain-containing protein</fullName>
    </recommendedName>
</protein>
<feature type="domain" description="Rhodanese" evidence="3">
    <location>
        <begin position="16"/>
        <end position="134"/>
    </location>
</feature>
<sequence>MSILVNPQWLKARISSNHAPVILDVRWYRDQVGGYDHYLEHHIPNAIYVDLEQDLTGVHNPGNGRRPFPSKKKVQKLTRKWGIDKKSYVVVYDSVAGTSAARAWWILRNAGVENVFFLDGGLQRWEHAGMPTLTGPGIIPLRGNFEVSDTPCMPTISVDEVKTWPQHGILLDARSERRYQGHFEYNDARLGHIPGAHNLPTYGNVGPDQKFLDFESLLDRFEGLGITSGSEVAVYCGSGNLATHTIAALEVAGLPGASLYEGGWSQWCLDPERPASRGFRP</sequence>
<organism evidence="4 5">
    <name type="scientific">Lawsonella clevelandensis</name>
    <dbReference type="NCBI Taxonomy" id="1528099"/>
    <lineage>
        <taxon>Bacteria</taxon>
        <taxon>Bacillati</taxon>
        <taxon>Actinomycetota</taxon>
        <taxon>Actinomycetes</taxon>
        <taxon>Mycobacteriales</taxon>
        <taxon>Lawsonellaceae</taxon>
        <taxon>Lawsonella</taxon>
    </lineage>
</organism>
<evidence type="ECO:0000313" key="5">
    <source>
        <dbReference type="Proteomes" id="UP000068137"/>
    </source>
</evidence>
<dbReference type="CDD" id="cd01448">
    <property type="entry name" value="TST_Repeat_1"/>
    <property type="match status" value="1"/>
</dbReference>
<dbReference type="RefSeq" id="WP_053962160.1">
    <property type="nucleotide sequence ID" value="NZ_CAJPTR010000033.1"/>
</dbReference>
<accession>A0A0M3TBS6</accession>